<dbReference type="NCBIfam" id="TIGR03798">
    <property type="entry name" value="leader_Nif11"/>
    <property type="match status" value="1"/>
</dbReference>
<evidence type="ECO:0000259" key="1">
    <source>
        <dbReference type="Pfam" id="PF07862"/>
    </source>
</evidence>
<comment type="caution">
    <text evidence="2">The sequence shown here is derived from an EMBL/GenBank/DDBJ whole genome shotgun (WGS) entry which is preliminary data.</text>
</comment>
<dbReference type="InterPro" id="IPR012903">
    <property type="entry name" value="Nif11"/>
</dbReference>
<dbReference type="EMBL" id="JACJPW010000028">
    <property type="protein sequence ID" value="MBD2181939.1"/>
    <property type="molecule type" value="Genomic_DNA"/>
</dbReference>
<keyword evidence="3" id="KW-1185">Reference proteome</keyword>
<evidence type="ECO:0000313" key="2">
    <source>
        <dbReference type="EMBL" id="MBD2181939.1"/>
    </source>
</evidence>
<evidence type="ECO:0000313" key="3">
    <source>
        <dbReference type="Proteomes" id="UP000641646"/>
    </source>
</evidence>
<reference evidence="2" key="2">
    <citation type="submission" date="2020-08" db="EMBL/GenBank/DDBJ databases">
        <authorList>
            <person name="Chen M."/>
            <person name="Teng W."/>
            <person name="Zhao L."/>
            <person name="Hu C."/>
            <person name="Zhou Y."/>
            <person name="Han B."/>
            <person name="Song L."/>
            <person name="Shu W."/>
        </authorList>
    </citation>
    <scope>NUCLEOTIDE SEQUENCE</scope>
    <source>
        <strain evidence="2">FACHB-1375</strain>
    </source>
</reference>
<dbReference type="Pfam" id="PF07862">
    <property type="entry name" value="Nif11"/>
    <property type="match status" value="1"/>
</dbReference>
<organism evidence="2 3">
    <name type="scientific">Aerosakkonema funiforme FACHB-1375</name>
    <dbReference type="NCBI Taxonomy" id="2949571"/>
    <lineage>
        <taxon>Bacteria</taxon>
        <taxon>Bacillati</taxon>
        <taxon>Cyanobacteriota</taxon>
        <taxon>Cyanophyceae</taxon>
        <taxon>Oscillatoriophycideae</taxon>
        <taxon>Aerosakkonematales</taxon>
        <taxon>Aerosakkonemataceae</taxon>
        <taxon>Aerosakkonema</taxon>
    </lineage>
</organism>
<accession>A0A926VDM8</accession>
<proteinExistence type="predicted"/>
<reference evidence="2" key="1">
    <citation type="journal article" date="2015" name="ISME J.">
        <title>Draft Genome Sequence of Streptomyces incarnatus NRRL8089, which Produces the Nucleoside Antibiotic Sinefungin.</title>
        <authorList>
            <person name="Oshima K."/>
            <person name="Hattori M."/>
            <person name="Shimizu H."/>
            <person name="Fukuda K."/>
            <person name="Nemoto M."/>
            <person name="Inagaki K."/>
            <person name="Tamura T."/>
        </authorList>
    </citation>
    <scope>NUCLEOTIDE SEQUENCE</scope>
    <source>
        <strain evidence="2">FACHB-1375</strain>
    </source>
</reference>
<dbReference type="AlphaFoldDB" id="A0A926VDM8"/>
<dbReference type="InterPro" id="IPR022516">
    <property type="entry name" value="CHP03798_Ocin"/>
</dbReference>
<gene>
    <name evidence="2" type="ORF">H6G03_12630</name>
</gene>
<name>A0A926VDM8_9CYAN</name>
<dbReference type="RefSeq" id="WP_190464750.1">
    <property type="nucleotide sequence ID" value="NZ_JACJPW010000028.1"/>
</dbReference>
<sequence>MFQEPIQSINAEDLPPEEFRFVKAQQAIYNFCMEIEQDAELKSQLETAANPQAFFEIAAEKGYEFSASDLQVAMGWALEKIELNSDELDDYELAEEELEMVAGGTFRALAMMRNSYWHETGICVDSQCFYLSYESSSQRALLAQAVKYMEKWQWKGNGEVEVFDTDGINDGRTSYTLTGLVYNGSTAGKTFDFSDLNKWQIDF</sequence>
<dbReference type="Proteomes" id="UP000641646">
    <property type="component" value="Unassembled WGS sequence"/>
</dbReference>
<protein>
    <submittedName>
        <fullName evidence="2">Nif11-like leader peptide family natural product</fullName>
    </submittedName>
</protein>
<feature type="domain" description="Nif11" evidence="1">
    <location>
        <begin position="25"/>
        <end position="70"/>
    </location>
</feature>